<gene>
    <name evidence="1" type="ORF">FHU40_001694</name>
</gene>
<name>A0A7W4VUR7_9ACTN</name>
<accession>A0A7W4VUR7</accession>
<dbReference type="RefSeq" id="WP_183591750.1">
    <property type="nucleotide sequence ID" value="NZ_JACHWR010000001.1"/>
</dbReference>
<comment type="caution">
    <text evidence="1">The sequence shown here is derived from an EMBL/GenBank/DDBJ whole genome shotgun (WGS) entry which is preliminary data.</text>
</comment>
<organism evidence="1 2">
    <name type="scientific">Nocardioides soli</name>
    <dbReference type="NCBI Taxonomy" id="1036020"/>
    <lineage>
        <taxon>Bacteria</taxon>
        <taxon>Bacillati</taxon>
        <taxon>Actinomycetota</taxon>
        <taxon>Actinomycetes</taxon>
        <taxon>Propionibacteriales</taxon>
        <taxon>Nocardioidaceae</taxon>
        <taxon>Nocardioides</taxon>
    </lineage>
</organism>
<keyword evidence="2" id="KW-1185">Reference proteome</keyword>
<evidence type="ECO:0000313" key="1">
    <source>
        <dbReference type="EMBL" id="MBB3041893.1"/>
    </source>
</evidence>
<dbReference type="Proteomes" id="UP000589626">
    <property type="component" value="Unassembled WGS sequence"/>
</dbReference>
<proteinExistence type="predicted"/>
<evidence type="ECO:0000313" key="2">
    <source>
        <dbReference type="Proteomes" id="UP000589626"/>
    </source>
</evidence>
<sequence>MDPVRQAVLDYLDGQSWDYDEHDTFIGLNLAGQTGEWPVVFFMPPDTEVLIVYSILPVEVSPEWARNVSSYLTAANFGLSIGSFEVDLAAGPRYGEVRYRTSVELRDVPPSTAIVRNLVDANVATVDAYLSGLLEAAQGRPFESCIADAEGAD</sequence>
<dbReference type="EMBL" id="JACHWR010000001">
    <property type="protein sequence ID" value="MBB3041893.1"/>
    <property type="molecule type" value="Genomic_DNA"/>
</dbReference>
<protein>
    <recommendedName>
        <fullName evidence="3">YbjN domain-containing protein</fullName>
    </recommendedName>
</protein>
<dbReference type="AlphaFoldDB" id="A0A7W4VUR7"/>
<evidence type="ECO:0008006" key="3">
    <source>
        <dbReference type="Google" id="ProtNLM"/>
    </source>
</evidence>
<reference evidence="1 2" key="1">
    <citation type="submission" date="2020-08" db="EMBL/GenBank/DDBJ databases">
        <title>Sequencing the genomes of 1000 actinobacteria strains.</title>
        <authorList>
            <person name="Klenk H.-P."/>
        </authorList>
    </citation>
    <scope>NUCLEOTIDE SEQUENCE [LARGE SCALE GENOMIC DNA]</scope>
    <source>
        <strain evidence="1 2">DSM 105498</strain>
    </source>
</reference>